<feature type="domain" description="PB1" evidence="11">
    <location>
        <begin position="228"/>
        <end position="314"/>
    </location>
</feature>
<dbReference type="InterPro" id="IPR033389">
    <property type="entry name" value="AUX/IAA_dom"/>
</dbReference>
<dbReference type="SUPFAM" id="SSF54277">
    <property type="entry name" value="CAD &amp; PB1 domains"/>
    <property type="match status" value="1"/>
</dbReference>
<evidence type="ECO:0000313" key="12">
    <source>
        <dbReference type="Proteomes" id="UP000504609"/>
    </source>
</evidence>
<protein>
    <recommendedName>
        <fullName evidence="10">Auxin-responsive protein</fullName>
    </recommendedName>
</protein>
<comment type="subunit">
    <text evidence="3 10">Homodimers and heterodimers.</text>
</comment>
<evidence type="ECO:0000256" key="8">
    <source>
        <dbReference type="ARBA" id="ARBA00023294"/>
    </source>
</evidence>
<dbReference type="PROSITE" id="PS51745">
    <property type="entry name" value="PB1"/>
    <property type="match status" value="1"/>
</dbReference>
<evidence type="ECO:0000256" key="4">
    <source>
        <dbReference type="ARBA" id="ARBA00022491"/>
    </source>
</evidence>
<accession>A0A6J1FHX3</accession>
<comment type="subcellular location">
    <subcellularLocation>
        <location evidence="1 10">Nucleus</location>
    </subcellularLocation>
</comment>
<evidence type="ECO:0000259" key="11">
    <source>
        <dbReference type="PROSITE" id="PS51745"/>
    </source>
</evidence>
<dbReference type="Proteomes" id="UP000504609">
    <property type="component" value="Unplaced"/>
</dbReference>
<keyword evidence="8 10" id="KW-0927">Auxin signaling pathway</keyword>
<dbReference type="GO" id="GO:0009734">
    <property type="term" value="P:auxin-activated signaling pathway"/>
    <property type="evidence" value="ECO:0007669"/>
    <property type="project" value="UniProtKB-UniRule"/>
</dbReference>
<name>A0A6J1FHX3_CUCMO</name>
<evidence type="ECO:0000256" key="6">
    <source>
        <dbReference type="ARBA" id="ARBA00023163"/>
    </source>
</evidence>
<evidence type="ECO:0000256" key="1">
    <source>
        <dbReference type="ARBA" id="ARBA00004123"/>
    </source>
</evidence>
<dbReference type="PANTHER" id="PTHR31734:SF38">
    <property type="entry name" value="AUXIN-RESPONSIVE PROTEIN IAA29"/>
    <property type="match status" value="1"/>
</dbReference>
<dbReference type="InterPro" id="IPR053793">
    <property type="entry name" value="PB1-like"/>
</dbReference>
<dbReference type="PANTHER" id="PTHR31734">
    <property type="entry name" value="AUXIN-RESPONSIVE PROTEIN IAA17"/>
    <property type="match status" value="1"/>
</dbReference>
<reference evidence="13" key="1">
    <citation type="submission" date="2025-08" db="UniProtKB">
        <authorList>
            <consortium name="RefSeq"/>
        </authorList>
    </citation>
    <scope>IDENTIFICATION</scope>
    <source>
        <tissue evidence="13">Young leaves</tissue>
    </source>
</reference>
<keyword evidence="7 10" id="KW-0539">Nucleus</keyword>
<dbReference type="RefSeq" id="XP_022940236.1">
    <property type="nucleotide sequence ID" value="XM_023084468.1"/>
</dbReference>
<keyword evidence="12" id="KW-1185">Reference proteome</keyword>
<dbReference type="GO" id="GO:0005634">
    <property type="term" value="C:nucleus"/>
    <property type="evidence" value="ECO:0007669"/>
    <property type="project" value="UniProtKB-SubCell"/>
</dbReference>
<keyword evidence="6 10" id="KW-0804">Transcription</keyword>
<evidence type="ECO:0000313" key="13">
    <source>
        <dbReference type="RefSeq" id="XP_022940236.1"/>
    </source>
</evidence>
<proteinExistence type="inferred from homology"/>
<dbReference type="GO" id="GO:0006355">
    <property type="term" value="P:regulation of DNA-templated transcription"/>
    <property type="evidence" value="ECO:0007669"/>
    <property type="project" value="InterPro"/>
</dbReference>
<sequence length="316" mass="36242">MIYFYERVHVIAFLSADPTAIVVSVSLSLSLPSCRLPHSLIHIDTHINNPKLQTKLPIRFTAGAIIIPLLLNYLKTGEILMELQLELALSVPDRTRGFDLNRNACDRDVFGSDPRSCVCEQSTSHGRHKRGFEDAFFKSKDSSKDLSLLLWSDRSNKEDDDRKDTNHRSSCAIHINVGEENKVVGWPPIKSWRKKHLHQLQQDRLGSDQTNNHYWMEDNEDDGIVFNPKYVKVKMEGVAIARKIDVGLYSSYQTLKTALINMFSNSCYQKCGYINDSLTLTYQDKEGDWMLAEDLPWQAFLESVQCMKIIRRQSSN</sequence>
<keyword evidence="5 10" id="KW-0805">Transcription regulation</keyword>
<dbReference type="Pfam" id="PF02309">
    <property type="entry name" value="AUX_IAA"/>
    <property type="match status" value="1"/>
</dbReference>
<dbReference type="Gene3D" id="3.10.20.90">
    <property type="entry name" value="Phosphatidylinositol 3-kinase Catalytic Subunit, Chain A, domain 1"/>
    <property type="match status" value="1"/>
</dbReference>
<evidence type="ECO:0000256" key="3">
    <source>
        <dbReference type="ARBA" id="ARBA00011726"/>
    </source>
</evidence>
<gene>
    <name evidence="13" type="primary">LOC111445918</name>
</gene>
<dbReference type="AlphaFoldDB" id="A0A6J1FHX3"/>
<comment type="function">
    <text evidence="9">Aux/IAA proteins are short-lived transcriptional factors that function as repressors of early auxin response genes at low auxin concentrations. Repression is thought to result from the interaction with auxin response factors (ARFs), proteins that bind to the auxin-responsive promoter element (AuxRE). Formation of heterodimers with ARF proteins may alter their ability to modulate early auxin response genes expression.</text>
</comment>
<comment type="similarity">
    <text evidence="2 10">Belongs to the Aux/IAA family.</text>
</comment>
<evidence type="ECO:0000256" key="10">
    <source>
        <dbReference type="RuleBase" id="RU004549"/>
    </source>
</evidence>
<evidence type="ECO:0000256" key="9">
    <source>
        <dbReference type="ARBA" id="ARBA00025283"/>
    </source>
</evidence>
<evidence type="ECO:0000256" key="2">
    <source>
        <dbReference type="ARBA" id="ARBA00006728"/>
    </source>
</evidence>
<dbReference type="KEGG" id="cmos:111445918"/>
<evidence type="ECO:0000256" key="5">
    <source>
        <dbReference type="ARBA" id="ARBA00023015"/>
    </source>
</evidence>
<dbReference type="GeneID" id="111445918"/>
<keyword evidence="4 10" id="KW-0678">Repressor</keyword>
<evidence type="ECO:0000256" key="7">
    <source>
        <dbReference type="ARBA" id="ARBA00023242"/>
    </source>
</evidence>
<dbReference type="InterPro" id="IPR003311">
    <property type="entry name" value="AUX_IAA"/>
</dbReference>
<organism evidence="12 13">
    <name type="scientific">Cucurbita moschata</name>
    <name type="common">Winter crookneck squash</name>
    <name type="synonym">Cucurbita pepo var. moschata</name>
    <dbReference type="NCBI Taxonomy" id="3662"/>
    <lineage>
        <taxon>Eukaryota</taxon>
        <taxon>Viridiplantae</taxon>
        <taxon>Streptophyta</taxon>
        <taxon>Embryophyta</taxon>
        <taxon>Tracheophyta</taxon>
        <taxon>Spermatophyta</taxon>
        <taxon>Magnoliopsida</taxon>
        <taxon>eudicotyledons</taxon>
        <taxon>Gunneridae</taxon>
        <taxon>Pentapetalae</taxon>
        <taxon>rosids</taxon>
        <taxon>fabids</taxon>
        <taxon>Cucurbitales</taxon>
        <taxon>Cucurbitaceae</taxon>
        <taxon>Cucurbiteae</taxon>
        <taxon>Cucurbita</taxon>
    </lineage>
</organism>